<feature type="compositionally biased region" description="Basic and acidic residues" evidence="1">
    <location>
        <begin position="675"/>
        <end position="686"/>
    </location>
</feature>
<name>A0AAV7X7L0_9NEOP</name>
<feature type="compositionally biased region" description="Basic and acidic residues" evidence="1">
    <location>
        <begin position="849"/>
        <end position="871"/>
    </location>
</feature>
<proteinExistence type="predicted"/>
<dbReference type="Gene3D" id="3.30.60.30">
    <property type="match status" value="1"/>
</dbReference>
<feature type="region of interest" description="Disordered" evidence="1">
    <location>
        <begin position="1095"/>
        <end position="1126"/>
    </location>
</feature>
<feature type="region of interest" description="Disordered" evidence="1">
    <location>
        <begin position="414"/>
        <end position="433"/>
    </location>
</feature>
<dbReference type="CDD" id="cd00104">
    <property type="entry name" value="KAZAL_FS"/>
    <property type="match status" value="1"/>
</dbReference>
<gene>
    <name evidence="2" type="ORF">ONE63_002255</name>
</gene>
<feature type="region of interest" description="Disordered" evidence="1">
    <location>
        <begin position="373"/>
        <end position="400"/>
    </location>
</feature>
<feature type="compositionally biased region" description="Low complexity" evidence="1">
    <location>
        <begin position="258"/>
        <end position="272"/>
    </location>
</feature>
<feature type="region of interest" description="Disordered" evidence="1">
    <location>
        <begin position="661"/>
        <end position="693"/>
    </location>
</feature>
<feature type="compositionally biased region" description="Polar residues" evidence="1">
    <location>
        <begin position="373"/>
        <end position="397"/>
    </location>
</feature>
<feature type="region of interest" description="Disordered" evidence="1">
    <location>
        <begin position="106"/>
        <end position="299"/>
    </location>
</feature>
<feature type="compositionally biased region" description="Polar residues" evidence="1">
    <location>
        <begin position="942"/>
        <end position="964"/>
    </location>
</feature>
<feature type="region of interest" description="Disordered" evidence="1">
    <location>
        <begin position="899"/>
        <end position="984"/>
    </location>
</feature>
<dbReference type="Proteomes" id="UP001075354">
    <property type="component" value="Chromosome 12"/>
</dbReference>
<evidence type="ECO:0000256" key="1">
    <source>
        <dbReference type="SAM" id="MobiDB-lite"/>
    </source>
</evidence>
<feature type="region of interest" description="Disordered" evidence="1">
    <location>
        <begin position="779"/>
        <end position="823"/>
    </location>
</feature>
<feature type="compositionally biased region" description="Low complexity" evidence="1">
    <location>
        <begin position="661"/>
        <end position="672"/>
    </location>
</feature>
<reference evidence="2" key="1">
    <citation type="submission" date="2022-12" db="EMBL/GenBank/DDBJ databases">
        <title>Chromosome-level genome assembly of the bean flower thrips Megalurothrips usitatus.</title>
        <authorList>
            <person name="Ma L."/>
            <person name="Liu Q."/>
            <person name="Li H."/>
            <person name="Cai W."/>
        </authorList>
    </citation>
    <scope>NUCLEOTIDE SEQUENCE</scope>
    <source>
        <strain evidence="2">Cailab_2022a</strain>
    </source>
</reference>
<keyword evidence="3" id="KW-1185">Reference proteome</keyword>
<feature type="region of interest" description="Disordered" evidence="1">
    <location>
        <begin position="1396"/>
        <end position="1416"/>
    </location>
</feature>
<feature type="compositionally biased region" description="Low complexity" evidence="1">
    <location>
        <begin position="811"/>
        <end position="822"/>
    </location>
</feature>
<feature type="compositionally biased region" description="Basic and acidic residues" evidence="1">
    <location>
        <begin position="920"/>
        <end position="938"/>
    </location>
</feature>
<dbReference type="EMBL" id="JAPTSV010000012">
    <property type="protein sequence ID" value="KAJ1521919.1"/>
    <property type="molecule type" value="Genomic_DNA"/>
</dbReference>
<feature type="compositionally biased region" description="Basic residues" evidence="1">
    <location>
        <begin position="965"/>
        <end position="980"/>
    </location>
</feature>
<organism evidence="2 3">
    <name type="scientific">Megalurothrips usitatus</name>
    <name type="common">bean blossom thrips</name>
    <dbReference type="NCBI Taxonomy" id="439358"/>
    <lineage>
        <taxon>Eukaryota</taxon>
        <taxon>Metazoa</taxon>
        <taxon>Ecdysozoa</taxon>
        <taxon>Arthropoda</taxon>
        <taxon>Hexapoda</taxon>
        <taxon>Insecta</taxon>
        <taxon>Pterygota</taxon>
        <taxon>Neoptera</taxon>
        <taxon>Paraneoptera</taxon>
        <taxon>Thysanoptera</taxon>
        <taxon>Terebrantia</taxon>
        <taxon>Thripoidea</taxon>
        <taxon>Thripidae</taxon>
        <taxon>Megalurothrips</taxon>
    </lineage>
</organism>
<comment type="caution">
    <text evidence="2">The sequence shown here is derived from an EMBL/GenBank/DDBJ whole genome shotgun (WGS) entry which is preliminary data.</text>
</comment>
<protein>
    <submittedName>
        <fullName evidence="2">Uncharacterized protein</fullName>
    </submittedName>
</protein>
<accession>A0AAV7X7L0</accession>
<feature type="compositionally biased region" description="Polar residues" evidence="1">
    <location>
        <begin position="273"/>
        <end position="291"/>
    </location>
</feature>
<feature type="region of interest" description="Disordered" evidence="1">
    <location>
        <begin position="1158"/>
        <end position="1191"/>
    </location>
</feature>
<evidence type="ECO:0000313" key="2">
    <source>
        <dbReference type="EMBL" id="KAJ1521919.1"/>
    </source>
</evidence>
<evidence type="ECO:0000313" key="3">
    <source>
        <dbReference type="Proteomes" id="UP001075354"/>
    </source>
</evidence>
<feature type="compositionally biased region" description="Basic and acidic residues" evidence="1">
    <location>
        <begin position="146"/>
        <end position="155"/>
    </location>
</feature>
<feature type="compositionally biased region" description="Polar residues" evidence="1">
    <location>
        <begin position="1096"/>
        <end position="1126"/>
    </location>
</feature>
<feature type="region of interest" description="Disordered" evidence="1">
    <location>
        <begin position="848"/>
        <end position="871"/>
    </location>
</feature>
<feature type="compositionally biased region" description="Low complexity" evidence="1">
    <location>
        <begin position="1165"/>
        <end position="1175"/>
    </location>
</feature>
<sequence>MPAVSIGAAVHCTAVVAVNVPSEATTAAAHPGSTASAARPPPSVPTTPATALAVNRLQPVVITVGNFESKLLSAESVGEFLKTILRSVSPPAVGAEVHPRLANEQPVVPGHGAVVPTPRAVSPHQEPSALATSESNPAVTPAGHAEASKDQDVTRRSTRFFNATEVATAAPGRTWGPRERRPSSSDAAMPPDDEDPPFGRGAAKSGEMAAAPNRSHPTAVPPGDEAADGATHRPPVAAAKPKRDTAAADETTTRQFKVSTSTASVVHTVNAAGETQHTTPAGRAASSSETSGDFGRHESTVNGLMTSASVANSWDHGNKTEETRSDASNPTASTIGMKQLLFDSYRALSSTSRPSVMSSPASTLKPSTSIFATTQSPQKSPAISFLKTNPENGSDSSPPVRETRIEISDLADEVTTGRRPKSATMPNLAPSESFKPDRKAIVITFPNKLKNIQPGFKMDIKPGEDDSPARIEQTIAPSTSYFSPHRHTTLQPYETDKNRTAYRVTVTATPLSHTSTTHLAEATGAIKPFQGKQTGLMDSYIDTNNDNHTYIHISVLVTYFNDSRPLASETLSVNFKPKLGNSTDYAANNLKTMSEAIVSGLTKMPILKRVLQGSDLAVDRGIGPVTEPITTESHTSQAVSKSSYEYYRFSTGVDDTLSRTTTARSISTSETSQNHVERRPTWDSKPETSSAAPTRIAAEGNTIVLYSETGDCSPEIADKISELEDYWKSDTEKVVVEMICRPAPVSISDTAYKGSRGKRSTLTETNAFKSRLSLAEGDSTALDKNAEPHSKQNVKPSKRGVMKSSRTVVGSTSITATTPPSADEALDIESRFDPGNKDIPVAAPFIKISEGDQLQHRKDAPDSDDPHKTSEGEQFIIRKYSAENDKNVQHGNHADAKIHFERHSSGKPPETPKKSLARSNSHDSRTTKPPHDHDESAHRSAKQSSRPLDDTITTEISQRRTPTSAKRKKMRVMTPRRKKTTERSFSLDNATLADFEASERLDKNETEIEGDLSMTDQQPQAFSASKYGPGAMKLEPTEGELRSVQMPPDTTSLTSPPTEHFRASNYVSLSTATRNVPWVLHKLLSILEKLEEENMTKNSKGTTELPQDITHPSSEPSTLTPQNNETTAPMHLSTVIGENFAGETKPVLDYPHGRVFVPSELPWPTMENTESSTRSSTEKSHTPSTSQDFTISSSTVTKAPFFTVVEKRTVSEASTSVSPILSIMSLPPEVTTKKSIKSHSSNRKYQARGQSRQGLPLEFDGDSTFTERTLNRAKVSRISARNLGISAQSYDKLDTCDSLCKPKPRTVCAQVGSITRTFNSLCDVKIEGCIVGEATKIRHTGPCNRFKKRKTKVIIEQEDEIVADDEIEDTTKASQLPIVSNKNATLAARNEAAAEAAATTATSQPVKRTNKVDFIE</sequence>